<dbReference type="WBParaSite" id="jg4949">
    <property type="protein sequence ID" value="jg4949"/>
    <property type="gene ID" value="jg4949"/>
</dbReference>
<name>A0A915EDF1_9BILA</name>
<dbReference type="Pfam" id="PF05477">
    <property type="entry name" value="SURF2"/>
    <property type="match status" value="1"/>
</dbReference>
<keyword evidence="2" id="KW-1185">Reference proteome</keyword>
<reference evidence="3" key="1">
    <citation type="submission" date="2022-11" db="UniProtKB">
        <authorList>
            <consortium name="WormBaseParasite"/>
        </authorList>
    </citation>
    <scope>IDENTIFICATION</scope>
</reference>
<organism evidence="2 3">
    <name type="scientific">Ditylenchus dipsaci</name>
    <dbReference type="NCBI Taxonomy" id="166011"/>
    <lineage>
        <taxon>Eukaryota</taxon>
        <taxon>Metazoa</taxon>
        <taxon>Ecdysozoa</taxon>
        <taxon>Nematoda</taxon>
        <taxon>Chromadorea</taxon>
        <taxon>Rhabditida</taxon>
        <taxon>Tylenchina</taxon>
        <taxon>Tylenchomorpha</taxon>
        <taxon>Sphaerularioidea</taxon>
        <taxon>Anguinidae</taxon>
        <taxon>Anguininae</taxon>
        <taxon>Ditylenchus</taxon>
    </lineage>
</organism>
<dbReference type="PANTHER" id="PTHR34348:SF1">
    <property type="entry name" value="SURFEIT LOCUS PROTEIN 2"/>
    <property type="match status" value="1"/>
</dbReference>
<accession>A0A915EDF1</accession>
<dbReference type="Proteomes" id="UP000887574">
    <property type="component" value="Unplaced"/>
</dbReference>
<feature type="compositionally biased region" description="Basic residues" evidence="1">
    <location>
        <begin position="207"/>
        <end position="220"/>
    </location>
</feature>
<evidence type="ECO:0000313" key="2">
    <source>
        <dbReference type="Proteomes" id="UP000887574"/>
    </source>
</evidence>
<evidence type="ECO:0000313" key="3">
    <source>
        <dbReference type="WBParaSite" id="jg4949"/>
    </source>
</evidence>
<proteinExistence type="predicted"/>
<feature type="region of interest" description="Disordered" evidence="1">
    <location>
        <begin position="1"/>
        <end position="23"/>
    </location>
</feature>
<dbReference type="InterPro" id="IPR008833">
    <property type="entry name" value="Surf2"/>
</dbReference>
<dbReference type="AlphaFoldDB" id="A0A915EDF1"/>
<sequence>MKLESGSKKASQKQKEKPKESNDDLLKKFPNIFQIADRGKLVCTLTKHELPPNELCNYVVSKKFLWEWKIHQIMEQYGEHFDSMGPGVLACRVTLRTVARDPADLERHVNGKRFTKELPIYLEKKEAEKQKELEKQQAAEQRERDAIAAMQESDTANTENKVEKEEAEVKMESDSPISEHMDSEIEATTPVSQVKKRKAKLTESSAKKVKKVKKGGKADA</sequence>
<protein>
    <submittedName>
        <fullName evidence="3">Surfeit locus protein 2</fullName>
    </submittedName>
</protein>
<feature type="compositionally biased region" description="Basic and acidic residues" evidence="1">
    <location>
        <begin position="160"/>
        <end position="183"/>
    </location>
</feature>
<feature type="compositionally biased region" description="Basic and acidic residues" evidence="1">
    <location>
        <begin position="129"/>
        <end position="146"/>
    </location>
</feature>
<feature type="region of interest" description="Disordered" evidence="1">
    <location>
        <begin position="129"/>
        <end position="220"/>
    </location>
</feature>
<evidence type="ECO:0000256" key="1">
    <source>
        <dbReference type="SAM" id="MobiDB-lite"/>
    </source>
</evidence>
<dbReference type="PANTHER" id="PTHR34348">
    <property type="entry name" value="SURFEIT LOCUS PROTEIN 2"/>
    <property type="match status" value="1"/>
</dbReference>